<gene>
    <name evidence="2" type="ORF">BIN_B_04744</name>
</gene>
<evidence type="ECO:0000256" key="1">
    <source>
        <dbReference type="SAM" id="MobiDB-lite"/>
    </source>
</evidence>
<dbReference type="EMBL" id="LR589143">
    <property type="protein sequence ID" value="VTP02848.1"/>
    <property type="molecule type" value="Genomic_DNA"/>
</dbReference>
<accession>A0A653EZN9</accession>
<feature type="region of interest" description="Disordered" evidence="1">
    <location>
        <begin position="191"/>
        <end position="213"/>
    </location>
</feature>
<reference evidence="2" key="1">
    <citation type="submission" date="2019-05" db="EMBL/GenBank/DDBJ databases">
        <authorList>
            <person name="Naeem R."/>
            <person name="Antony C."/>
            <person name="Guan Q."/>
        </authorList>
    </citation>
    <scope>NUCLEOTIDE SEQUENCE</scope>
    <source>
        <strain evidence="2">2</strain>
    </source>
</reference>
<proteinExistence type="predicted"/>
<protein>
    <submittedName>
        <fullName evidence="2">Uncharacterized protein</fullName>
    </submittedName>
</protein>
<sequence>MDGHFWAVVRKVIDDGVRDFKLADSAKTCFCCQTGGRTQAGHITFVLVAGCGVGDNAPLRESFACSRHRHRITTQHDGVHVVAGPTNAYAAATTPAAARTAFGRTFAGDVTRIAKIHTSDSNHPHYGSSRTLIAVACHVGQGGGAGVGCMVEFARLERISTGSNREGLAEGHGCACCPRCDEAETGSPLMGNGADGANSSASQPFAGEPCGRGVRSAATSGAAWWQ</sequence>
<evidence type="ECO:0000313" key="2">
    <source>
        <dbReference type="EMBL" id="VTP02848.1"/>
    </source>
</evidence>
<name>A0A653EZN9_9MYCO</name>
<organism evidence="2">
    <name type="scientific">Mycobacterium riyadhense</name>
    <dbReference type="NCBI Taxonomy" id="486698"/>
    <lineage>
        <taxon>Bacteria</taxon>
        <taxon>Bacillati</taxon>
        <taxon>Actinomycetota</taxon>
        <taxon>Actinomycetes</taxon>
        <taxon>Mycobacteriales</taxon>
        <taxon>Mycobacteriaceae</taxon>
        <taxon>Mycobacterium</taxon>
    </lineage>
</organism>
<dbReference type="AlphaFoldDB" id="A0A653EZN9"/>